<dbReference type="Gene3D" id="1.10.510.10">
    <property type="entry name" value="Transferase(Phosphotransferase) domain 1"/>
    <property type="match status" value="1"/>
</dbReference>
<feature type="domain" description="Protein kinase" evidence="8">
    <location>
        <begin position="613"/>
        <end position="881"/>
    </location>
</feature>
<evidence type="ECO:0000313" key="9">
    <source>
        <dbReference type="EMBL" id="CAI4020564.1"/>
    </source>
</evidence>
<feature type="coiled-coil region" evidence="6">
    <location>
        <begin position="924"/>
        <end position="954"/>
    </location>
</feature>
<proteinExistence type="predicted"/>
<sequence>AGVSNGTQNRVSKFWTFRTEKLHMPSVISEEPKDVDLNVAAEGDSEQTAALVDGPNSSPVSLIAPHLAWRRQALLLQEGLHVAAVHIASLLGCEEGGWENFDFEALEEQVQFTLHGLLQGLEACNLRLERLYVDFDCLDDGAAEGPKLEGKPCQKEVQGDCAALQKRSNGWLRCSDRARAWEIKATGHVMGLEALADFLEEAVPEMDRLVSCCGDFAARRRAAVARAKAAIETADAEERASAVGLLQVTGGTPALPLVGSRKRSRRPVVGDPEGVCKGVDFPRITEICQRVADRPDEAEQSAAMLWAALSSEVNSIEGHEAPRRQLKALTIAHELLYDDRVLLAFTEQDTTPLKGLESSRPGTLGRAAEEAMRMLAAEVRRRVEEAREKRGTRRHTTWSFTLRRGDGKSPGSSPSGPQPRLRSSKSMPLEVQCSVLSGAKLEVRAAGSGEVPDFTFCMVQAGGAPWIGGGFEDTINEFLTYREALMMRLRLTLLAGRPDLPVHLEQRRSAQEGLLELQDGHLTKPATSLRIPLLMSDIVYERVPTDLRHLGDYIMAVAPRGPTLRLGEGVESDLKQVWFLCFRGAQKKFEEFLSQLCHAGALRWDAMDVLSQTWRLLHVGRCTVASCWPRMAIGTTKDSGKVALPACVAVKTMDFSAVEMEKELKILRRCHHHPSINSFMGIFCLEDPSKIPASATQGRCWAMVTALESGNDLQRRVEARKFLEEATVVKAMLGVSGAVAFLHKLNIIHRRVEASHILLNYEGTGILTDFSSAVDLSETPSHWAPIPSNPNTAPEIPTGKYDGMVDVFGIGVVLYFALCGSLPFTIGTERTRKQGKVNYTIAALDRASNGVRLLLRAALARDAHNRPTAKAAFVALWHLATEEQRMACLCVYWSSSNALVSSPEVFLRKLRRWGSWYRFDGEELQLLESLRENFRELLNALARLREELDCLDDGSSSMPLSAAVEEMAPWLLLASQVQAQHGAAVCRSLGIRLEAAVDSEKLADFVEEAGSKSINRAHFEAVHKERTMMNDECVCVRATKAGCNPRPKAFTGLRANDMPYNVPHGQEMGATLSALPASKALCSLAWVSSPGLPTHALRRNLVRILGLRRDGALTAETSLEREVQRFQQLRHQAVARAKAFIEVDHCHGIGGYWSGMVDRGGLEVTIDERGVCCLFRGPLLDFEPEDEVAEGMVSWLCHGGF</sequence>
<gene>
    <name evidence="9" type="ORF">C1SCF055_LOCUS44975</name>
</gene>
<keyword evidence="3" id="KW-0547">Nucleotide-binding</keyword>
<evidence type="ECO:0000256" key="2">
    <source>
        <dbReference type="ARBA" id="ARBA00022679"/>
    </source>
</evidence>
<accession>A0A9P1GT22</accession>
<dbReference type="InterPro" id="IPR050205">
    <property type="entry name" value="CDPK_Ser/Thr_kinases"/>
</dbReference>
<feature type="non-terminal residue" evidence="9">
    <location>
        <position position="1201"/>
    </location>
</feature>
<keyword evidence="2" id="KW-0808">Transferase</keyword>
<dbReference type="PANTHER" id="PTHR24349">
    <property type="entry name" value="SERINE/THREONINE-PROTEIN KINASE"/>
    <property type="match status" value="1"/>
</dbReference>
<reference evidence="10" key="2">
    <citation type="submission" date="2024-04" db="EMBL/GenBank/DDBJ databases">
        <authorList>
            <person name="Chen Y."/>
            <person name="Shah S."/>
            <person name="Dougan E. K."/>
            <person name="Thang M."/>
            <person name="Chan C."/>
        </authorList>
    </citation>
    <scope>NUCLEOTIDE SEQUENCE [LARGE SCALE GENOMIC DNA]</scope>
</reference>
<dbReference type="OrthoDB" id="10343686at2759"/>
<evidence type="ECO:0000313" key="10">
    <source>
        <dbReference type="EMBL" id="CAL1173939.1"/>
    </source>
</evidence>
<keyword evidence="5" id="KW-0067">ATP-binding</keyword>
<feature type="compositionally biased region" description="Low complexity" evidence="7">
    <location>
        <begin position="409"/>
        <end position="421"/>
    </location>
</feature>
<evidence type="ECO:0000256" key="1">
    <source>
        <dbReference type="ARBA" id="ARBA00022527"/>
    </source>
</evidence>
<organism evidence="9">
    <name type="scientific">Cladocopium goreaui</name>
    <dbReference type="NCBI Taxonomy" id="2562237"/>
    <lineage>
        <taxon>Eukaryota</taxon>
        <taxon>Sar</taxon>
        <taxon>Alveolata</taxon>
        <taxon>Dinophyceae</taxon>
        <taxon>Suessiales</taxon>
        <taxon>Symbiodiniaceae</taxon>
        <taxon>Cladocopium</taxon>
    </lineage>
</organism>
<reference evidence="9" key="1">
    <citation type="submission" date="2022-10" db="EMBL/GenBank/DDBJ databases">
        <authorList>
            <person name="Chen Y."/>
            <person name="Dougan E. K."/>
            <person name="Chan C."/>
            <person name="Rhodes N."/>
            <person name="Thang M."/>
        </authorList>
    </citation>
    <scope>NUCLEOTIDE SEQUENCE</scope>
</reference>
<keyword evidence="4" id="KW-0418">Kinase</keyword>
<keyword evidence="6" id="KW-0175">Coiled coil</keyword>
<dbReference type="InterPro" id="IPR011009">
    <property type="entry name" value="Kinase-like_dom_sf"/>
</dbReference>
<dbReference type="EMBL" id="CAMXCT010006819">
    <property type="protein sequence ID" value="CAI4020564.1"/>
    <property type="molecule type" value="Genomic_DNA"/>
</dbReference>
<dbReference type="SUPFAM" id="SSF56112">
    <property type="entry name" value="Protein kinase-like (PK-like)"/>
    <property type="match status" value="1"/>
</dbReference>
<dbReference type="GO" id="GO:0005524">
    <property type="term" value="F:ATP binding"/>
    <property type="evidence" value="ECO:0007669"/>
    <property type="project" value="UniProtKB-KW"/>
</dbReference>
<dbReference type="PROSITE" id="PS50011">
    <property type="entry name" value="PROTEIN_KINASE_DOM"/>
    <property type="match status" value="1"/>
</dbReference>
<evidence type="ECO:0000256" key="3">
    <source>
        <dbReference type="ARBA" id="ARBA00022741"/>
    </source>
</evidence>
<keyword evidence="1" id="KW-0723">Serine/threonine-protein kinase</keyword>
<evidence type="ECO:0000256" key="6">
    <source>
        <dbReference type="SAM" id="Coils"/>
    </source>
</evidence>
<dbReference type="Pfam" id="PF00069">
    <property type="entry name" value="Pkinase"/>
    <property type="match status" value="1"/>
</dbReference>
<comment type="caution">
    <text evidence="9">The sequence shown here is derived from an EMBL/GenBank/DDBJ whole genome shotgun (WGS) entry which is preliminary data.</text>
</comment>
<dbReference type="EMBL" id="CAMXCT020006819">
    <property type="protein sequence ID" value="CAL1173939.1"/>
    <property type="molecule type" value="Genomic_DNA"/>
</dbReference>
<protein>
    <recommendedName>
        <fullName evidence="8">Protein kinase domain-containing protein</fullName>
    </recommendedName>
</protein>
<name>A0A9P1GT22_9DINO</name>
<dbReference type="InterPro" id="IPR000719">
    <property type="entry name" value="Prot_kinase_dom"/>
</dbReference>
<evidence type="ECO:0000256" key="7">
    <source>
        <dbReference type="SAM" id="MobiDB-lite"/>
    </source>
</evidence>
<feature type="non-terminal residue" evidence="9">
    <location>
        <position position="1"/>
    </location>
</feature>
<feature type="region of interest" description="Disordered" evidence="7">
    <location>
        <begin position="385"/>
        <end position="427"/>
    </location>
</feature>
<dbReference type="GO" id="GO:0004674">
    <property type="term" value="F:protein serine/threonine kinase activity"/>
    <property type="evidence" value="ECO:0007669"/>
    <property type="project" value="UniProtKB-KW"/>
</dbReference>
<evidence type="ECO:0000256" key="4">
    <source>
        <dbReference type="ARBA" id="ARBA00022777"/>
    </source>
</evidence>
<evidence type="ECO:0000259" key="8">
    <source>
        <dbReference type="PROSITE" id="PS50011"/>
    </source>
</evidence>
<dbReference type="AlphaFoldDB" id="A0A9P1GT22"/>
<evidence type="ECO:0000256" key="5">
    <source>
        <dbReference type="ARBA" id="ARBA00022840"/>
    </source>
</evidence>